<keyword evidence="1" id="KW-0175">Coiled coil</keyword>
<dbReference type="AlphaFoldDB" id="A0AAD4W7A0"/>
<protein>
    <recommendedName>
        <fullName evidence="4">Reverse transcriptase domain-containing protein</fullName>
    </recommendedName>
</protein>
<comment type="caution">
    <text evidence="2">The sequence shown here is derived from an EMBL/GenBank/DDBJ whole genome shotgun (WGS) entry which is preliminary data.</text>
</comment>
<organism evidence="2 3">
    <name type="scientific">Prunus dulcis</name>
    <name type="common">Almond</name>
    <name type="synonym">Amygdalus dulcis</name>
    <dbReference type="NCBI Taxonomy" id="3755"/>
    <lineage>
        <taxon>Eukaryota</taxon>
        <taxon>Viridiplantae</taxon>
        <taxon>Streptophyta</taxon>
        <taxon>Embryophyta</taxon>
        <taxon>Tracheophyta</taxon>
        <taxon>Spermatophyta</taxon>
        <taxon>Magnoliopsida</taxon>
        <taxon>eudicotyledons</taxon>
        <taxon>Gunneridae</taxon>
        <taxon>Pentapetalae</taxon>
        <taxon>rosids</taxon>
        <taxon>fabids</taxon>
        <taxon>Rosales</taxon>
        <taxon>Rosaceae</taxon>
        <taxon>Amygdaloideae</taxon>
        <taxon>Amygdaleae</taxon>
        <taxon>Prunus</taxon>
    </lineage>
</organism>
<evidence type="ECO:0008006" key="4">
    <source>
        <dbReference type="Google" id="ProtNLM"/>
    </source>
</evidence>
<name>A0AAD4W7A0_PRUDU</name>
<feature type="coiled-coil region" evidence="1">
    <location>
        <begin position="191"/>
        <end position="218"/>
    </location>
</feature>
<accession>A0AAD4W7A0</accession>
<proteinExistence type="predicted"/>
<reference evidence="2 3" key="1">
    <citation type="journal article" date="2022" name="G3 (Bethesda)">
        <title>Whole-genome sequence and methylome profiling of the almond [Prunus dulcis (Mill.) D.A. Webb] cultivar 'Nonpareil'.</title>
        <authorList>
            <person name="D'Amico-Willman K.M."/>
            <person name="Ouma W.Z."/>
            <person name="Meulia T."/>
            <person name="Sideli G.M."/>
            <person name="Gradziel T.M."/>
            <person name="Fresnedo-Ramirez J."/>
        </authorList>
    </citation>
    <scope>NUCLEOTIDE SEQUENCE [LARGE SCALE GENOMIC DNA]</scope>
    <source>
        <strain evidence="2">Clone GOH B32 T37-40</strain>
    </source>
</reference>
<sequence>MKQVVTPASGFAKSIGSNRNEVGKRNSLAKDSKVWVFKKPLKDITNAKLGKSSTMGLKPGFGSKNILKARIGHNRSNLNVGVVGMQVRGSDVQDDVHGLFSFNVDDAFSSVDFRGANVVLHDPEPIDIGQMELNEGESHLVKSGVSNEDEHDSVGDAVGLVGHAVQKSVSLIWPLQDWNKQVFGCLFQKKRRILARLAEGHQNKLERLTNDAGEWISEKGGMKQIDIHYFPGLFSEPTLSDEYYLFPQYFPQLELSNCTWLNGEVSDVEIQSSLFAIGLFCQSLSPEHLNDTLITPVPKILVSRLCPIMTKIVGPTQVSFVLGRHRVDNIVIAQEMLHKFKIAKGKKGFIAWKIDLSKAYDRLS</sequence>
<evidence type="ECO:0000256" key="1">
    <source>
        <dbReference type="SAM" id="Coils"/>
    </source>
</evidence>
<evidence type="ECO:0000313" key="3">
    <source>
        <dbReference type="Proteomes" id="UP001054821"/>
    </source>
</evidence>
<dbReference type="EMBL" id="JAJFAZ020000003">
    <property type="protein sequence ID" value="KAI5338250.1"/>
    <property type="molecule type" value="Genomic_DNA"/>
</dbReference>
<gene>
    <name evidence="2" type="ORF">L3X38_017521</name>
</gene>
<dbReference type="Proteomes" id="UP001054821">
    <property type="component" value="Chromosome 3"/>
</dbReference>
<evidence type="ECO:0000313" key="2">
    <source>
        <dbReference type="EMBL" id="KAI5338250.1"/>
    </source>
</evidence>
<keyword evidence="3" id="KW-1185">Reference proteome</keyword>